<protein>
    <recommendedName>
        <fullName evidence="4">Dynein heavy chain 3, axonemal</fullName>
    </recommendedName>
</protein>
<accession>A0ABP1QN07</accession>
<dbReference type="Proteomes" id="UP001642540">
    <property type="component" value="Unassembled WGS sequence"/>
</dbReference>
<evidence type="ECO:0000313" key="2">
    <source>
        <dbReference type="EMBL" id="CAL8109269.1"/>
    </source>
</evidence>
<feature type="region of interest" description="Disordered" evidence="1">
    <location>
        <begin position="1"/>
        <end position="22"/>
    </location>
</feature>
<name>A0ABP1QN07_9HEXA</name>
<keyword evidence="3" id="KW-1185">Reference proteome</keyword>
<dbReference type="InterPro" id="IPR026983">
    <property type="entry name" value="DHC"/>
</dbReference>
<reference evidence="2 3" key="1">
    <citation type="submission" date="2024-08" db="EMBL/GenBank/DDBJ databases">
        <authorList>
            <person name="Cucini C."/>
            <person name="Frati F."/>
        </authorList>
    </citation>
    <scope>NUCLEOTIDE SEQUENCE [LARGE SCALE GENOMIC DNA]</scope>
</reference>
<feature type="region of interest" description="Disordered" evidence="1">
    <location>
        <begin position="199"/>
        <end position="221"/>
    </location>
</feature>
<proteinExistence type="predicted"/>
<dbReference type="EMBL" id="CAXLJM020000041">
    <property type="protein sequence ID" value="CAL8109269.1"/>
    <property type="molecule type" value="Genomic_DNA"/>
</dbReference>
<sequence length="916" mass="106653">MDDDFDHGDFTRHKPGRAKNEPLLVMTKKPKLKALPPIPRLPKQIEEQFSGLRGLEYPPILQTNSWTRSAPFKQEFSDLSPGENIGNHFSGVRYRMRELINPPKNKAMHVHIDIKAFKAPPPTLDKKYTTGICSYSIMPVETLLTGDYKITDLQRELDMEMLQAAKKKAKLSYTNSGDKQMTTTKNVLKGCPLAPNSDQLKRGSLKTGMSTNPCKVPEENRDKIADMPPERLLELISERIELVEPMWPEEQMMLMKIADEFNRSEDPSEEDIQRYFYYIASIPDDEVAEWPSDMTKRIRRLIPRKSMERRSMKILFKQLEERSKNLFNWALKKAVVDYILMDPSERVRLRIYNVLRDYPVHVIRGPIPWHGNFLASKDQIRGTLYLTHPVVVTIRKLWDEKYRQLKFINMDEFFDPNVMPLNPAQLAEHVKRLTLKGRSLLVNEWLNDVAEIFVEQKDSWIHLVPRKRSGNFQGLNRFLSSAAALMARQMRDMVVETVEYIQNAFETYKDGNAYTEEYQERLFGTRPILTVTVYAVNGPPYIKFRPQLQEVLSKEPTLGDRMDCINTVTQQLASIVAGSKLIPRVEKILFPDLYQKDLHLLAVALHESRMKEIFERVSQIIRANLPGPELYIKFYDNYLWLLDGTADAQLQAFLDREPNFKYMNAKIDEYEKLKQEVFQFRKLVPLGFVALDCSGFNDHLIAKLDSLINIIVHGQAEHNQSLLNLVCDTFEEMASKTSERVETTADLVNLTNYLNKCMSDTFFKMKSSISEAMQRLLFLLDHYVFNEDQLQLHSKSYNWPEHMDKIFNQNSTRLQLKRDQAEEQLILDRQAFETRLAKIITQLDVYKTKDSPFLNVEEMRMNSEALQLIHDEIQLCITESDVKFNSSFKTIPLIFSSSLPLTFKKFKLQLILLETK</sequence>
<gene>
    <name evidence="2" type="ORF">ODALV1_LOCUS13238</name>
</gene>
<evidence type="ECO:0000313" key="3">
    <source>
        <dbReference type="Proteomes" id="UP001642540"/>
    </source>
</evidence>
<dbReference type="PANTHER" id="PTHR22878:SF70">
    <property type="entry name" value="DYNEIN HEAVY CHAIN 2, AXONEMAL"/>
    <property type="match status" value="1"/>
</dbReference>
<evidence type="ECO:0008006" key="4">
    <source>
        <dbReference type="Google" id="ProtNLM"/>
    </source>
</evidence>
<evidence type="ECO:0000256" key="1">
    <source>
        <dbReference type="SAM" id="MobiDB-lite"/>
    </source>
</evidence>
<comment type="caution">
    <text evidence="2">The sequence shown here is derived from an EMBL/GenBank/DDBJ whole genome shotgun (WGS) entry which is preliminary data.</text>
</comment>
<organism evidence="2 3">
    <name type="scientific">Orchesella dallaii</name>
    <dbReference type="NCBI Taxonomy" id="48710"/>
    <lineage>
        <taxon>Eukaryota</taxon>
        <taxon>Metazoa</taxon>
        <taxon>Ecdysozoa</taxon>
        <taxon>Arthropoda</taxon>
        <taxon>Hexapoda</taxon>
        <taxon>Collembola</taxon>
        <taxon>Entomobryomorpha</taxon>
        <taxon>Entomobryoidea</taxon>
        <taxon>Orchesellidae</taxon>
        <taxon>Orchesellinae</taxon>
        <taxon>Orchesella</taxon>
    </lineage>
</organism>
<dbReference type="PANTHER" id="PTHR22878">
    <property type="entry name" value="DYNEIN HEAVY CHAIN 6, AXONEMAL-LIKE-RELATED"/>
    <property type="match status" value="1"/>
</dbReference>